<evidence type="ECO:0000256" key="3">
    <source>
        <dbReference type="ARBA" id="ARBA00022448"/>
    </source>
</evidence>
<protein>
    <submittedName>
        <fullName evidence="11">Preprotein translocase subunit YajC</fullName>
    </submittedName>
</protein>
<keyword evidence="4" id="KW-1003">Cell membrane</keyword>
<evidence type="ECO:0000313" key="12">
    <source>
        <dbReference type="Proteomes" id="UP001594351"/>
    </source>
</evidence>
<dbReference type="PRINTS" id="PR01853">
    <property type="entry name" value="YAJCTRNLCASE"/>
</dbReference>
<proteinExistence type="inferred from homology"/>
<accession>A0ABV6Z3U7</accession>
<dbReference type="Proteomes" id="UP001594351">
    <property type="component" value="Unassembled WGS sequence"/>
</dbReference>
<sequence length="118" mass="13206">MEWLNTTLLISLAMMGQQGSQQSQQGGGISFFLPMIVIFAIFYFLLIRPQSKKQKEHQEVLNTLKKGDRILTTGGIYGTIVNIKDQIVQVKIADKVKIQISRSAISGLVPEDQEAEQK</sequence>
<evidence type="ECO:0000256" key="1">
    <source>
        <dbReference type="ARBA" id="ARBA00004162"/>
    </source>
</evidence>
<keyword evidence="5 10" id="KW-0812">Transmembrane</keyword>
<evidence type="ECO:0000256" key="4">
    <source>
        <dbReference type="ARBA" id="ARBA00022475"/>
    </source>
</evidence>
<dbReference type="InterPro" id="IPR003849">
    <property type="entry name" value="Preprotein_translocase_YajC"/>
</dbReference>
<keyword evidence="3" id="KW-0813">Transport</keyword>
<keyword evidence="12" id="KW-1185">Reference proteome</keyword>
<dbReference type="SMART" id="SM01323">
    <property type="entry name" value="YajC"/>
    <property type="match status" value="1"/>
</dbReference>
<keyword evidence="8" id="KW-0811">Translocation</keyword>
<dbReference type="PANTHER" id="PTHR33909">
    <property type="entry name" value="SEC TRANSLOCON ACCESSORY COMPLEX SUBUNIT YAJC"/>
    <property type="match status" value="1"/>
</dbReference>
<evidence type="ECO:0000256" key="8">
    <source>
        <dbReference type="ARBA" id="ARBA00023010"/>
    </source>
</evidence>
<evidence type="ECO:0000256" key="7">
    <source>
        <dbReference type="ARBA" id="ARBA00022989"/>
    </source>
</evidence>
<feature type="transmembrane region" description="Helical" evidence="10">
    <location>
        <begin position="31"/>
        <end position="47"/>
    </location>
</feature>
<gene>
    <name evidence="11" type="primary">yajC</name>
    <name evidence="11" type="ORF">ACFL27_23220</name>
</gene>
<keyword evidence="9 10" id="KW-0472">Membrane</keyword>
<dbReference type="EMBL" id="JBHPBY010000427">
    <property type="protein sequence ID" value="MFC1853119.1"/>
    <property type="molecule type" value="Genomic_DNA"/>
</dbReference>
<name>A0ABV6Z3U7_UNCC1</name>
<dbReference type="NCBIfam" id="TIGR00739">
    <property type="entry name" value="yajC"/>
    <property type="match status" value="1"/>
</dbReference>
<comment type="subcellular location">
    <subcellularLocation>
        <location evidence="1">Cell membrane</location>
        <topology evidence="1">Single-pass membrane protein</topology>
    </subcellularLocation>
</comment>
<keyword evidence="6" id="KW-0653">Protein transport</keyword>
<evidence type="ECO:0000256" key="9">
    <source>
        <dbReference type="ARBA" id="ARBA00023136"/>
    </source>
</evidence>
<comment type="caution">
    <text evidence="11">The sequence shown here is derived from an EMBL/GenBank/DDBJ whole genome shotgun (WGS) entry which is preliminary data.</text>
</comment>
<evidence type="ECO:0000256" key="2">
    <source>
        <dbReference type="ARBA" id="ARBA00006742"/>
    </source>
</evidence>
<dbReference type="Pfam" id="PF02699">
    <property type="entry name" value="YajC"/>
    <property type="match status" value="1"/>
</dbReference>
<evidence type="ECO:0000256" key="5">
    <source>
        <dbReference type="ARBA" id="ARBA00022692"/>
    </source>
</evidence>
<keyword evidence="7 10" id="KW-1133">Transmembrane helix</keyword>
<comment type="similarity">
    <text evidence="2">Belongs to the YajC family.</text>
</comment>
<evidence type="ECO:0000256" key="10">
    <source>
        <dbReference type="SAM" id="Phobius"/>
    </source>
</evidence>
<evidence type="ECO:0000256" key="6">
    <source>
        <dbReference type="ARBA" id="ARBA00022927"/>
    </source>
</evidence>
<evidence type="ECO:0000313" key="11">
    <source>
        <dbReference type="EMBL" id="MFC1853119.1"/>
    </source>
</evidence>
<reference evidence="11 12" key="1">
    <citation type="submission" date="2024-09" db="EMBL/GenBank/DDBJ databases">
        <title>Laminarin stimulates single cell rates of sulfate reduction while oxygen inhibits transcriptomic activity in coastal marine sediment.</title>
        <authorList>
            <person name="Lindsay M."/>
            <person name="Orcutt B."/>
            <person name="Emerson D."/>
            <person name="Stepanauskas R."/>
            <person name="D'Angelo T."/>
        </authorList>
    </citation>
    <scope>NUCLEOTIDE SEQUENCE [LARGE SCALE GENOMIC DNA]</scope>
    <source>
        <strain evidence="11">SAG AM-311-K15</strain>
    </source>
</reference>
<organism evidence="11 12">
    <name type="scientific">candidate division CSSED10-310 bacterium</name>
    <dbReference type="NCBI Taxonomy" id="2855610"/>
    <lineage>
        <taxon>Bacteria</taxon>
        <taxon>Bacteria division CSSED10-310</taxon>
    </lineage>
</organism>
<dbReference type="PANTHER" id="PTHR33909:SF1">
    <property type="entry name" value="SEC TRANSLOCON ACCESSORY COMPLEX SUBUNIT YAJC"/>
    <property type="match status" value="1"/>
</dbReference>